<dbReference type="PANTHER" id="PTHR43434">
    <property type="entry name" value="PHOSPHOGLYCOLATE PHOSPHATASE"/>
    <property type="match status" value="1"/>
</dbReference>
<keyword evidence="1" id="KW-0378">Hydrolase</keyword>
<sequence length="227" mass="24964">MQKITLAVFDMAGTVVNEDNIVYKTLQKAINESGYDISLNYVLEHGAGKEKHQAIQDILKAEGNKTDLEFSISIFENFKKLLNQAYENLHVTSYSGVEELLDYLKKNGVKRALNTGYDTDTANLLLGKMGWELGSQYDVLVTSDDVTLGRPHPDMILKAMELLGVTDSEMVLKAGDSIIDIEEGKNAKCGITVGVTTGAQTFEQLASARPTFVLDELSRLKDLIAVV</sequence>
<dbReference type="Gene3D" id="3.40.50.1000">
    <property type="entry name" value="HAD superfamily/HAD-like"/>
    <property type="match status" value="1"/>
</dbReference>
<dbReference type="NCBIfam" id="TIGR03351">
    <property type="entry name" value="PhnX-like"/>
    <property type="match status" value="1"/>
</dbReference>
<dbReference type="InterPro" id="IPR023198">
    <property type="entry name" value="PGP-like_dom2"/>
</dbReference>
<dbReference type="AlphaFoldDB" id="A0A1G7EDU8"/>
<dbReference type="PRINTS" id="PR00413">
    <property type="entry name" value="HADHALOGNASE"/>
</dbReference>
<dbReference type="InterPro" id="IPR023214">
    <property type="entry name" value="HAD_sf"/>
</dbReference>
<dbReference type="InterPro" id="IPR041492">
    <property type="entry name" value="HAD_2"/>
</dbReference>
<dbReference type="Proteomes" id="UP000182114">
    <property type="component" value="Unassembled WGS sequence"/>
</dbReference>
<dbReference type="SFLD" id="SFLDS00003">
    <property type="entry name" value="Haloacid_Dehalogenase"/>
    <property type="match status" value="1"/>
</dbReference>
<dbReference type="GO" id="GO:0006281">
    <property type="term" value="P:DNA repair"/>
    <property type="evidence" value="ECO:0007669"/>
    <property type="project" value="TreeGrafter"/>
</dbReference>
<dbReference type="PANTHER" id="PTHR43434:SF19">
    <property type="entry name" value="PHOSPHONOACETALDEHYDE HYDROLASE"/>
    <property type="match status" value="1"/>
</dbReference>
<dbReference type="Pfam" id="PF13419">
    <property type="entry name" value="HAD_2"/>
    <property type="match status" value="1"/>
</dbReference>
<protein>
    <submittedName>
        <fullName evidence="1">Phosphonatase-like hydrolase</fullName>
    </submittedName>
</protein>
<dbReference type="RefSeq" id="WP_074537697.1">
    <property type="nucleotide sequence ID" value="NZ_FNBD01000002.1"/>
</dbReference>
<name>A0A1G7EDU8_9FLAO</name>
<reference evidence="2" key="1">
    <citation type="submission" date="2016-10" db="EMBL/GenBank/DDBJ databases">
        <authorList>
            <person name="Varghese N."/>
            <person name="Submissions S."/>
        </authorList>
    </citation>
    <scope>NUCLEOTIDE SEQUENCE [LARGE SCALE GENOMIC DNA]</scope>
    <source>
        <strain evidence="2">DSM 24729</strain>
    </source>
</reference>
<dbReference type="SFLD" id="SFLDG01129">
    <property type="entry name" value="C1.5:_HAD__Beta-PGM__Phosphata"/>
    <property type="match status" value="1"/>
</dbReference>
<dbReference type="SFLD" id="SFLDG01135">
    <property type="entry name" value="C1.5.6:_HAD__Beta-PGM__Phospha"/>
    <property type="match status" value="1"/>
</dbReference>
<evidence type="ECO:0000313" key="1">
    <source>
        <dbReference type="EMBL" id="SDE61824.1"/>
    </source>
</evidence>
<dbReference type="InterPro" id="IPR050155">
    <property type="entry name" value="HAD-like_hydrolase_sf"/>
</dbReference>
<dbReference type="NCBIfam" id="TIGR01549">
    <property type="entry name" value="HAD-SF-IA-v1"/>
    <property type="match status" value="1"/>
</dbReference>
<dbReference type="EMBL" id="FNBD01000002">
    <property type="protein sequence ID" value="SDE61824.1"/>
    <property type="molecule type" value="Genomic_DNA"/>
</dbReference>
<dbReference type="InterPro" id="IPR006439">
    <property type="entry name" value="HAD-SF_hydro_IA"/>
</dbReference>
<dbReference type="SUPFAM" id="SSF56784">
    <property type="entry name" value="HAD-like"/>
    <property type="match status" value="1"/>
</dbReference>
<evidence type="ECO:0000313" key="2">
    <source>
        <dbReference type="Proteomes" id="UP000182114"/>
    </source>
</evidence>
<organism evidence="1 2">
    <name type="scientific">Cellulophaga baltica</name>
    <dbReference type="NCBI Taxonomy" id="76594"/>
    <lineage>
        <taxon>Bacteria</taxon>
        <taxon>Pseudomonadati</taxon>
        <taxon>Bacteroidota</taxon>
        <taxon>Flavobacteriia</taxon>
        <taxon>Flavobacteriales</taxon>
        <taxon>Flavobacteriaceae</taxon>
        <taxon>Cellulophaga</taxon>
    </lineage>
</organism>
<dbReference type="Gene3D" id="1.10.150.240">
    <property type="entry name" value="Putative phosphatase, domain 2"/>
    <property type="match status" value="1"/>
</dbReference>
<proteinExistence type="predicted"/>
<dbReference type="GO" id="GO:0008967">
    <property type="term" value="F:phosphoglycolate phosphatase activity"/>
    <property type="evidence" value="ECO:0007669"/>
    <property type="project" value="TreeGrafter"/>
</dbReference>
<dbReference type="InterPro" id="IPR022468">
    <property type="entry name" value="PhnX-like"/>
</dbReference>
<dbReference type="InterPro" id="IPR036412">
    <property type="entry name" value="HAD-like_sf"/>
</dbReference>
<gene>
    <name evidence="1" type="ORF">SAMN04487992_102261</name>
</gene>
<dbReference type="GO" id="GO:0005829">
    <property type="term" value="C:cytosol"/>
    <property type="evidence" value="ECO:0007669"/>
    <property type="project" value="TreeGrafter"/>
</dbReference>
<keyword evidence="2" id="KW-1185">Reference proteome</keyword>
<accession>A0A1G7EDU8</accession>